<protein>
    <submittedName>
        <fullName evidence="1">Uncharacterized protein</fullName>
    </submittedName>
</protein>
<organism evidence="1 2">
    <name type="scientific">Cinchona calisaya</name>
    <dbReference type="NCBI Taxonomy" id="153742"/>
    <lineage>
        <taxon>Eukaryota</taxon>
        <taxon>Viridiplantae</taxon>
        <taxon>Streptophyta</taxon>
        <taxon>Embryophyta</taxon>
        <taxon>Tracheophyta</taxon>
        <taxon>Spermatophyta</taxon>
        <taxon>Magnoliopsida</taxon>
        <taxon>eudicotyledons</taxon>
        <taxon>Gunneridae</taxon>
        <taxon>Pentapetalae</taxon>
        <taxon>asterids</taxon>
        <taxon>lamiids</taxon>
        <taxon>Gentianales</taxon>
        <taxon>Rubiaceae</taxon>
        <taxon>Cinchonoideae</taxon>
        <taxon>Cinchoneae</taxon>
        <taxon>Cinchona</taxon>
    </lineage>
</organism>
<sequence>MRTNGAVGIKRGRVDARFIVLSYVARDWRSKEKGGRLEGKTWLWEWKGTNGIREISLEKCGDGPRE</sequence>
<dbReference type="AlphaFoldDB" id="A0ABD3AQE6"/>
<accession>A0ABD3AQE6</accession>
<reference evidence="1 2" key="1">
    <citation type="submission" date="2024-11" db="EMBL/GenBank/DDBJ databases">
        <title>A near-complete genome assembly of Cinchona calisaya.</title>
        <authorList>
            <person name="Lian D.C."/>
            <person name="Zhao X.W."/>
            <person name="Wei L."/>
        </authorList>
    </citation>
    <scope>NUCLEOTIDE SEQUENCE [LARGE SCALE GENOMIC DNA]</scope>
    <source>
        <tissue evidence="1">Nenye</tissue>
    </source>
</reference>
<name>A0ABD3AQE6_9GENT</name>
<keyword evidence="2" id="KW-1185">Reference proteome</keyword>
<comment type="caution">
    <text evidence="1">The sequence shown here is derived from an EMBL/GenBank/DDBJ whole genome shotgun (WGS) entry which is preliminary data.</text>
</comment>
<evidence type="ECO:0000313" key="1">
    <source>
        <dbReference type="EMBL" id="KAL3533395.1"/>
    </source>
</evidence>
<proteinExistence type="predicted"/>
<evidence type="ECO:0000313" key="2">
    <source>
        <dbReference type="Proteomes" id="UP001630127"/>
    </source>
</evidence>
<dbReference type="EMBL" id="JBJUIK010000003">
    <property type="protein sequence ID" value="KAL3533395.1"/>
    <property type="molecule type" value="Genomic_DNA"/>
</dbReference>
<dbReference type="Proteomes" id="UP001630127">
    <property type="component" value="Unassembled WGS sequence"/>
</dbReference>
<gene>
    <name evidence="1" type="ORF">ACH5RR_006916</name>
</gene>